<gene>
    <name evidence="2" type="ORF">HPP92_007817</name>
</gene>
<dbReference type="Proteomes" id="UP000639772">
    <property type="component" value="Chromosome 3"/>
</dbReference>
<name>A0A835RGQ9_VANPL</name>
<accession>A0A835RGQ9</accession>
<protein>
    <submittedName>
        <fullName evidence="2">Uncharacterized protein</fullName>
    </submittedName>
</protein>
<dbReference type="AlphaFoldDB" id="A0A835RGQ9"/>
<organism evidence="2 3">
    <name type="scientific">Vanilla planifolia</name>
    <name type="common">Vanilla</name>
    <dbReference type="NCBI Taxonomy" id="51239"/>
    <lineage>
        <taxon>Eukaryota</taxon>
        <taxon>Viridiplantae</taxon>
        <taxon>Streptophyta</taxon>
        <taxon>Embryophyta</taxon>
        <taxon>Tracheophyta</taxon>
        <taxon>Spermatophyta</taxon>
        <taxon>Magnoliopsida</taxon>
        <taxon>Liliopsida</taxon>
        <taxon>Asparagales</taxon>
        <taxon>Orchidaceae</taxon>
        <taxon>Vanilloideae</taxon>
        <taxon>Vanilleae</taxon>
        <taxon>Vanilla</taxon>
    </lineage>
</organism>
<evidence type="ECO:0000313" key="2">
    <source>
        <dbReference type="EMBL" id="KAG0490954.1"/>
    </source>
</evidence>
<comment type="caution">
    <text evidence="2">The sequence shown here is derived from an EMBL/GenBank/DDBJ whole genome shotgun (WGS) entry which is preliminary data.</text>
</comment>
<evidence type="ECO:0000313" key="3">
    <source>
        <dbReference type="Proteomes" id="UP000639772"/>
    </source>
</evidence>
<dbReference type="EMBL" id="JADCNM010000003">
    <property type="protein sequence ID" value="KAG0490954.1"/>
    <property type="molecule type" value="Genomic_DNA"/>
</dbReference>
<sequence length="174" mass="19336">MYHHITERRDRIRGPRATTNDLSTEHIENIRQTTDKFHCLRECNGAGGDARTFACLATHGRMQRVYEDIPLYATTTYAHPSAGQEAADADGPSASWSPTDLRSGLKMLCPDNEKEIMNELVGEKVQSTCFNARASETVDRCIIAQLSRRPTGVSTGHFAGLYRLRPGLATVKQQ</sequence>
<reference evidence="2 3" key="1">
    <citation type="journal article" date="2020" name="Nat. Food">
        <title>A phased Vanilla planifolia genome enables genetic improvement of flavour and production.</title>
        <authorList>
            <person name="Hasing T."/>
            <person name="Tang H."/>
            <person name="Brym M."/>
            <person name="Khazi F."/>
            <person name="Huang T."/>
            <person name="Chambers A.H."/>
        </authorList>
    </citation>
    <scope>NUCLEOTIDE SEQUENCE [LARGE SCALE GENOMIC DNA]</scope>
    <source>
        <tissue evidence="2">Leaf</tissue>
    </source>
</reference>
<feature type="region of interest" description="Disordered" evidence="1">
    <location>
        <begin position="1"/>
        <end position="21"/>
    </location>
</feature>
<proteinExistence type="predicted"/>
<feature type="compositionally biased region" description="Basic and acidic residues" evidence="1">
    <location>
        <begin position="1"/>
        <end position="13"/>
    </location>
</feature>
<evidence type="ECO:0000256" key="1">
    <source>
        <dbReference type="SAM" id="MobiDB-lite"/>
    </source>
</evidence>